<organism evidence="21 22">
    <name type="scientific">Tepidimonas aquatica</name>
    <dbReference type="NCBI Taxonomy" id="247482"/>
    <lineage>
        <taxon>Bacteria</taxon>
        <taxon>Pseudomonadati</taxon>
        <taxon>Pseudomonadota</taxon>
        <taxon>Betaproteobacteria</taxon>
        <taxon>Burkholderiales</taxon>
        <taxon>Tepidimonas</taxon>
    </lineage>
</organism>
<dbReference type="InterPro" id="IPR003594">
    <property type="entry name" value="HATPase_dom"/>
</dbReference>
<evidence type="ECO:0000256" key="18">
    <source>
        <dbReference type="SAM" id="Coils"/>
    </source>
</evidence>
<dbReference type="SMART" id="SM00388">
    <property type="entry name" value="HisKA"/>
    <property type="match status" value="1"/>
</dbReference>
<comment type="subcellular location">
    <subcellularLocation>
        <location evidence="2">Cell inner membrane</location>
        <topology evidence="2">Multi-pass membrane protein</topology>
    </subcellularLocation>
</comment>
<dbReference type="NCBIfam" id="TIGR02966">
    <property type="entry name" value="phoR_proteo"/>
    <property type="match status" value="1"/>
</dbReference>
<evidence type="ECO:0000256" key="19">
    <source>
        <dbReference type="SAM" id="MobiDB-lite"/>
    </source>
</evidence>
<evidence type="ECO:0000256" key="8">
    <source>
        <dbReference type="ARBA" id="ARBA00022592"/>
    </source>
</evidence>
<dbReference type="RefSeq" id="WP_144326014.1">
    <property type="nucleotide sequence ID" value="NZ_VJNA01000015.1"/>
</dbReference>
<keyword evidence="8" id="KW-0592">Phosphate transport</keyword>
<dbReference type="InterPro" id="IPR014310">
    <property type="entry name" value="Sig_transdc_His_kinase_PhoR"/>
</dbReference>
<dbReference type="InterPro" id="IPR005467">
    <property type="entry name" value="His_kinase_dom"/>
</dbReference>
<feature type="domain" description="Histidine kinase" evidence="20">
    <location>
        <begin position="213"/>
        <end position="433"/>
    </location>
</feature>
<evidence type="ECO:0000256" key="1">
    <source>
        <dbReference type="ARBA" id="ARBA00000085"/>
    </source>
</evidence>
<evidence type="ECO:0000256" key="4">
    <source>
        <dbReference type="ARBA" id="ARBA00019665"/>
    </source>
</evidence>
<keyword evidence="10" id="KW-0812">Transmembrane</keyword>
<dbReference type="SUPFAM" id="SSF47384">
    <property type="entry name" value="Homodimeric domain of signal transducing histidine kinase"/>
    <property type="match status" value="1"/>
</dbReference>
<protein>
    <recommendedName>
        <fullName evidence="4">Phosphate regulon sensor protein PhoR</fullName>
        <ecNumber evidence="3">2.7.13.3</ecNumber>
    </recommendedName>
</protein>
<feature type="coiled-coil region" evidence="18">
    <location>
        <begin position="74"/>
        <end position="101"/>
    </location>
</feature>
<evidence type="ECO:0000256" key="9">
    <source>
        <dbReference type="ARBA" id="ARBA00022679"/>
    </source>
</evidence>
<dbReference type="Pfam" id="PF11808">
    <property type="entry name" value="PhoR"/>
    <property type="match status" value="1"/>
</dbReference>
<dbReference type="PANTHER" id="PTHR45453">
    <property type="entry name" value="PHOSPHATE REGULON SENSOR PROTEIN PHOR"/>
    <property type="match status" value="1"/>
</dbReference>
<dbReference type="SMART" id="SM00387">
    <property type="entry name" value="HATPase_c"/>
    <property type="match status" value="1"/>
</dbReference>
<dbReference type="CDD" id="cd00130">
    <property type="entry name" value="PAS"/>
    <property type="match status" value="1"/>
</dbReference>
<dbReference type="Gene3D" id="1.10.287.130">
    <property type="match status" value="1"/>
</dbReference>
<evidence type="ECO:0000256" key="14">
    <source>
        <dbReference type="ARBA" id="ARBA00022989"/>
    </source>
</evidence>
<keyword evidence="6" id="KW-1003">Cell membrane</keyword>
<dbReference type="Gene3D" id="3.30.450.20">
    <property type="entry name" value="PAS domain"/>
    <property type="match status" value="1"/>
</dbReference>
<dbReference type="SUPFAM" id="SSF55874">
    <property type="entry name" value="ATPase domain of HSP90 chaperone/DNA topoisomerase II/histidine kinase"/>
    <property type="match status" value="1"/>
</dbReference>
<dbReference type="OrthoDB" id="9813151at2"/>
<dbReference type="GO" id="GO:0016036">
    <property type="term" value="P:cellular response to phosphate starvation"/>
    <property type="evidence" value="ECO:0007669"/>
    <property type="project" value="TreeGrafter"/>
</dbReference>
<keyword evidence="14" id="KW-1133">Transmembrane helix</keyword>
<reference evidence="21 22" key="1">
    <citation type="submission" date="2019-07" db="EMBL/GenBank/DDBJ databases">
        <title>Tepidimonas aquatica CLN-1 draft genome.</title>
        <authorList>
            <person name="Da Costa M.S."/>
            <person name="Froufe H.J.C."/>
            <person name="Egas C."/>
            <person name="Albuquerque L."/>
        </authorList>
    </citation>
    <scope>NUCLEOTIDE SEQUENCE [LARGE SCALE GENOMIC DNA]</scope>
    <source>
        <strain evidence="21 22">CLN-1</strain>
    </source>
</reference>
<accession>A0A554WM91</accession>
<evidence type="ECO:0000256" key="7">
    <source>
        <dbReference type="ARBA" id="ARBA00022553"/>
    </source>
</evidence>
<keyword evidence="18" id="KW-0175">Coiled coil</keyword>
<dbReference type="SUPFAM" id="SSF55785">
    <property type="entry name" value="PYP-like sensor domain (PAS domain)"/>
    <property type="match status" value="1"/>
</dbReference>
<dbReference type="GO" id="GO:0004721">
    <property type="term" value="F:phosphoprotein phosphatase activity"/>
    <property type="evidence" value="ECO:0007669"/>
    <property type="project" value="InterPro"/>
</dbReference>
<dbReference type="InterPro" id="IPR035965">
    <property type="entry name" value="PAS-like_dom_sf"/>
</dbReference>
<sequence>MWQRTTALVACVSAGAALVWLFLPGHGMAWLGALAGAVAWQAWDHRHWRAVLAWLREPKPGDTPELDGAWGELVARVRRALKGANRKARKAQARLQEFLSAIQASPNGVVLLSKEGTIEWCNVMAGEHLGFDAKRDLGQRIRNLVRDPLFIQYLNQRDFTQAVEIDGRQARPGHPQRIAVQIFPYAKGRRLLLTRDVTALQLAEAMRRDFVANVSHEIRSPLTVITGFIETLQTLPLNDAQRQQYLGLMAQQAQRMQALVEDLLTLSRLEGSPPPDASQWLEVSALVEEAAAHARALADVLHGGRQTIEVQRGPHAEVAGQGSELASALGNLASNAVRYTPAGGHITLGWTVLPDEALEIWVRDDGPGIAPEHLPRLTERFYRVDRSRSRDTGGTGLGLAIVKHVAQRHGGELLIDSTVGRGSTFRLRLPPARVLVPAPSTSAPAGKPHEALSAAGATRS</sequence>
<dbReference type="InterPro" id="IPR036097">
    <property type="entry name" value="HisK_dim/P_sf"/>
</dbReference>
<dbReference type="SMART" id="SM00091">
    <property type="entry name" value="PAS"/>
    <property type="match status" value="1"/>
</dbReference>
<dbReference type="AlphaFoldDB" id="A0A554WM91"/>
<dbReference type="GO" id="GO:0005524">
    <property type="term" value="F:ATP binding"/>
    <property type="evidence" value="ECO:0007669"/>
    <property type="project" value="UniProtKB-KW"/>
</dbReference>
<keyword evidence="15" id="KW-0902">Two-component regulatory system</keyword>
<name>A0A554WM91_9BURK</name>
<dbReference type="FunFam" id="3.30.565.10:FF:000006">
    <property type="entry name" value="Sensor histidine kinase WalK"/>
    <property type="match status" value="1"/>
</dbReference>
<evidence type="ECO:0000256" key="16">
    <source>
        <dbReference type="ARBA" id="ARBA00023136"/>
    </source>
</evidence>
<evidence type="ECO:0000256" key="6">
    <source>
        <dbReference type="ARBA" id="ARBA00022475"/>
    </source>
</evidence>
<dbReference type="Pfam" id="PF00512">
    <property type="entry name" value="HisKA"/>
    <property type="match status" value="1"/>
</dbReference>
<evidence type="ECO:0000256" key="5">
    <source>
        <dbReference type="ARBA" id="ARBA00022448"/>
    </source>
</evidence>
<dbReference type="Gene3D" id="3.30.565.10">
    <property type="entry name" value="Histidine kinase-like ATPase, C-terminal domain"/>
    <property type="match status" value="1"/>
</dbReference>
<dbReference type="InterPro" id="IPR036890">
    <property type="entry name" value="HATPase_C_sf"/>
</dbReference>
<dbReference type="PRINTS" id="PR00344">
    <property type="entry name" value="BCTRLSENSOR"/>
</dbReference>
<feature type="region of interest" description="Disordered" evidence="19">
    <location>
        <begin position="437"/>
        <end position="460"/>
    </location>
</feature>
<evidence type="ECO:0000313" key="22">
    <source>
        <dbReference type="Proteomes" id="UP000318554"/>
    </source>
</evidence>
<evidence type="ECO:0000256" key="3">
    <source>
        <dbReference type="ARBA" id="ARBA00012438"/>
    </source>
</evidence>
<evidence type="ECO:0000256" key="15">
    <source>
        <dbReference type="ARBA" id="ARBA00023012"/>
    </source>
</evidence>
<dbReference type="InterPro" id="IPR003661">
    <property type="entry name" value="HisK_dim/P_dom"/>
</dbReference>
<dbReference type="PROSITE" id="PS50109">
    <property type="entry name" value="HIS_KIN"/>
    <property type="match status" value="1"/>
</dbReference>
<dbReference type="EMBL" id="VJNA01000015">
    <property type="protein sequence ID" value="TSE24704.1"/>
    <property type="molecule type" value="Genomic_DNA"/>
</dbReference>
<evidence type="ECO:0000256" key="2">
    <source>
        <dbReference type="ARBA" id="ARBA00004429"/>
    </source>
</evidence>
<comment type="function">
    <text evidence="17">Member of the two-component regulatory system PhoR/PhoB involved in the phosphate regulon genes expression. PhoR may function as a membrane-associated protein kinase that phosphorylates PhoB in response to environmental signals.</text>
</comment>
<evidence type="ECO:0000256" key="11">
    <source>
        <dbReference type="ARBA" id="ARBA00022741"/>
    </source>
</evidence>
<dbReference type="InterPro" id="IPR004358">
    <property type="entry name" value="Sig_transdc_His_kin-like_C"/>
</dbReference>
<evidence type="ECO:0000256" key="10">
    <source>
        <dbReference type="ARBA" id="ARBA00022692"/>
    </source>
</evidence>
<dbReference type="PANTHER" id="PTHR45453:SF1">
    <property type="entry name" value="PHOSPHATE REGULON SENSOR PROTEIN PHOR"/>
    <property type="match status" value="1"/>
</dbReference>
<dbReference type="GO" id="GO:0006817">
    <property type="term" value="P:phosphate ion transport"/>
    <property type="evidence" value="ECO:0007669"/>
    <property type="project" value="UniProtKB-KW"/>
</dbReference>
<keyword evidence="7" id="KW-0597">Phosphoprotein</keyword>
<keyword evidence="9 21" id="KW-0808">Transferase</keyword>
<evidence type="ECO:0000313" key="21">
    <source>
        <dbReference type="EMBL" id="TSE24704.1"/>
    </source>
</evidence>
<gene>
    <name evidence="21" type="primary">phoR</name>
    <name evidence="21" type="ORF">Taqua_01412</name>
</gene>
<dbReference type="FunFam" id="1.10.287.130:FF:000001">
    <property type="entry name" value="Two-component sensor histidine kinase"/>
    <property type="match status" value="1"/>
</dbReference>
<keyword evidence="16" id="KW-0472">Membrane</keyword>
<keyword evidence="13" id="KW-0067">ATP-binding</keyword>
<dbReference type="InterPro" id="IPR000014">
    <property type="entry name" value="PAS"/>
</dbReference>
<comment type="catalytic activity">
    <reaction evidence="1">
        <text>ATP + protein L-histidine = ADP + protein N-phospho-L-histidine.</text>
        <dbReference type="EC" id="2.7.13.3"/>
    </reaction>
</comment>
<keyword evidence="22" id="KW-1185">Reference proteome</keyword>
<dbReference type="InterPro" id="IPR050351">
    <property type="entry name" value="BphY/WalK/GraS-like"/>
</dbReference>
<evidence type="ECO:0000259" key="20">
    <source>
        <dbReference type="PROSITE" id="PS50109"/>
    </source>
</evidence>
<comment type="caution">
    <text evidence="21">The sequence shown here is derived from an EMBL/GenBank/DDBJ whole genome shotgun (WGS) entry which is preliminary data.</text>
</comment>
<keyword evidence="5" id="KW-0813">Transport</keyword>
<keyword evidence="11" id="KW-0547">Nucleotide-binding</keyword>
<dbReference type="EC" id="2.7.13.3" evidence="3"/>
<dbReference type="GO" id="GO:0005886">
    <property type="term" value="C:plasma membrane"/>
    <property type="evidence" value="ECO:0007669"/>
    <property type="project" value="UniProtKB-SubCell"/>
</dbReference>
<proteinExistence type="predicted"/>
<evidence type="ECO:0000256" key="17">
    <source>
        <dbReference type="ARBA" id="ARBA00025207"/>
    </source>
</evidence>
<dbReference type="Proteomes" id="UP000318554">
    <property type="component" value="Unassembled WGS sequence"/>
</dbReference>
<dbReference type="Pfam" id="PF02518">
    <property type="entry name" value="HATPase_c"/>
    <property type="match status" value="1"/>
</dbReference>
<evidence type="ECO:0000256" key="13">
    <source>
        <dbReference type="ARBA" id="ARBA00022840"/>
    </source>
</evidence>
<dbReference type="CDD" id="cd00082">
    <property type="entry name" value="HisKA"/>
    <property type="match status" value="1"/>
</dbReference>
<keyword evidence="12" id="KW-0418">Kinase</keyword>
<dbReference type="InterPro" id="IPR021766">
    <property type="entry name" value="PhoR_N"/>
</dbReference>
<evidence type="ECO:0000256" key="12">
    <source>
        <dbReference type="ARBA" id="ARBA00022777"/>
    </source>
</evidence>
<dbReference type="GO" id="GO:0000155">
    <property type="term" value="F:phosphorelay sensor kinase activity"/>
    <property type="evidence" value="ECO:0007669"/>
    <property type="project" value="InterPro"/>
</dbReference>